<dbReference type="SMART" id="SM00729">
    <property type="entry name" value="Elp3"/>
    <property type="match status" value="1"/>
</dbReference>
<keyword evidence="2" id="KW-0949">S-adenosyl-L-methionine</keyword>
<dbReference type="InterPro" id="IPR023404">
    <property type="entry name" value="rSAM_horseshoe"/>
</dbReference>
<dbReference type="GO" id="GO:0006779">
    <property type="term" value="P:porphyrin-containing compound biosynthetic process"/>
    <property type="evidence" value="ECO:0007669"/>
    <property type="project" value="InterPro"/>
</dbReference>
<dbReference type="GO" id="GO:0005737">
    <property type="term" value="C:cytoplasm"/>
    <property type="evidence" value="ECO:0007669"/>
    <property type="project" value="UniProtKB-SubCell"/>
</dbReference>
<dbReference type="AlphaFoldDB" id="A0A5B9R471"/>
<dbReference type="SFLD" id="SFLDS00029">
    <property type="entry name" value="Radical_SAM"/>
    <property type="match status" value="1"/>
</dbReference>
<keyword evidence="4" id="KW-0560">Oxidoreductase</keyword>
<dbReference type="InterPro" id="IPR007197">
    <property type="entry name" value="rSAM"/>
</dbReference>
<dbReference type="Pfam" id="PF04055">
    <property type="entry name" value="Radical_SAM"/>
    <property type="match status" value="1"/>
</dbReference>
<dbReference type="InterPro" id="IPR034505">
    <property type="entry name" value="Coproporphyrinogen-III_oxidase"/>
</dbReference>
<keyword evidence="2" id="KW-0349">Heme</keyword>
<evidence type="ECO:0000313" key="4">
    <source>
        <dbReference type="EMBL" id="QEG41211.1"/>
    </source>
</evidence>
<keyword evidence="2" id="KW-0408">Iron</keyword>
<gene>
    <name evidence="4" type="ORF">UC8_32300</name>
</gene>
<evidence type="ECO:0000256" key="2">
    <source>
        <dbReference type="RuleBase" id="RU364116"/>
    </source>
</evidence>
<dbReference type="SFLD" id="SFLDF00288">
    <property type="entry name" value="HemN-like__clustered_with_nucl"/>
    <property type="match status" value="1"/>
</dbReference>
<dbReference type="InterPro" id="IPR004559">
    <property type="entry name" value="HemW-like"/>
</dbReference>
<dbReference type="Proteomes" id="UP000325286">
    <property type="component" value="Chromosome"/>
</dbReference>
<keyword evidence="5" id="KW-1185">Reference proteome</keyword>
<evidence type="ECO:0000256" key="1">
    <source>
        <dbReference type="ARBA" id="ARBA00006100"/>
    </source>
</evidence>
<dbReference type="InterPro" id="IPR058240">
    <property type="entry name" value="rSAM_sf"/>
</dbReference>
<proteinExistence type="inferred from homology"/>
<comment type="subcellular location">
    <subcellularLocation>
        <location evidence="2">Cytoplasm</location>
    </subcellularLocation>
</comment>
<keyword evidence="2" id="KW-0143">Chaperone</keyword>
<comment type="function">
    <text evidence="2">Probably acts as a heme chaperone, transferring heme to an unknown acceptor. Binds one molecule of heme per monomer, possibly covalently. Binds 1 [4Fe-4S] cluster. The cluster is coordinated with 3 cysteines and an exchangeable S-adenosyl-L-methionine.</text>
</comment>
<protein>
    <recommendedName>
        <fullName evidence="2">Heme chaperone HemW</fullName>
    </recommendedName>
</protein>
<keyword evidence="2" id="KW-0479">Metal-binding</keyword>
<dbReference type="GO" id="GO:0051539">
    <property type="term" value="F:4 iron, 4 sulfur cluster binding"/>
    <property type="evidence" value="ECO:0007669"/>
    <property type="project" value="UniProtKB-UniRule"/>
</dbReference>
<sequence>MDVTVASTTCWEPPTAAYVHVPFCRHRCGYCNFSVVAGRDDLAEAFLRSLQWELSQLGEARDIETLFIGGGTPTHLPPEWLERMLTLVGQWLRLPQDGEFSVEANPRDIDRERLDVLRAHGVNRISLGVQSFDQRKLQVLQRDHDEAVARDAVTLAAEAIGNVSIDLIFAAPEETPIGWQQDLDIACGLPITHLSTYALTYEKGTQFWTRRFKSDLRSADEATELEMYHRARRTAAAAGLPQYEISSFASRPNRCKHNIHYWLGRGWYGFGPGAAGFVDGRRRTNHRSPTTYIRRSLAGRSPVQEEDAITRQQWAFERAAFGVRMMDGVDLAAIARDTGVAIATVRKQEIEDCRRWGLVELRQDRLILTEKGIAMADTVSAALL</sequence>
<keyword evidence="2" id="KW-0004">4Fe-4S</keyword>
<evidence type="ECO:0000313" key="5">
    <source>
        <dbReference type="Proteomes" id="UP000325286"/>
    </source>
</evidence>
<dbReference type="InterPro" id="IPR010723">
    <property type="entry name" value="HemN_C"/>
</dbReference>
<dbReference type="GO" id="GO:0004109">
    <property type="term" value="F:coproporphyrinogen oxidase activity"/>
    <property type="evidence" value="ECO:0007669"/>
    <property type="project" value="InterPro"/>
</dbReference>
<dbReference type="Pfam" id="PF06969">
    <property type="entry name" value="HemN_C"/>
    <property type="match status" value="1"/>
</dbReference>
<dbReference type="CDD" id="cd01335">
    <property type="entry name" value="Radical_SAM"/>
    <property type="match status" value="1"/>
</dbReference>
<dbReference type="OrthoDB" id="9808022at2"/>
<name>A0A5B9R471_9BACT</name>
<dbReference type="PANTHER" id="PTHR13932">
    <property type="entry name" value="COPROPORPHYRINIGEN III OXIDASE"/>
    <property type="match status" value="1"/>
</dbReference>
<dbReference type="Gene3D" id="3.80.30.20">
    <property type="entry name" value="tm_1862 like domain"/>
    <property type="match status" value="1"/>
</dbReference>
<dbReference type="KEGG" id="rul:UC8_32300"/>
<dbReference type="NCBIfam" id="TIGR00539">
    <property type="entry name" value="hemN_rel"/>
    <property type="match status" value="1"/>
</dbReference>
<dbReference type="SFLD" id="SFLDG01065">
    <property type="entry name" value="anaerobic_coproporphyrinogen-I"/>
    <property type="match status" value="1"/>
</dbReference>
<dbReference type="PROSITE" id="PS51918">
    <property type="entry name" value="RADICAL_SAM"/>
    <property type="match status" value="1"/>
</dbReference>
<reference evidence="4 5" key="1">
    <citation type="submission" date="2019-08" db="EMBL/GenBank/DDBJ databases">
        <title>Deep-cultivation of Planctomycetes and their phenomic and genomic characterization uncovers novel biology.</title>
        <authorList>
            <person name="Wiegand S."/>
            <person name="Jogler M."/>
            <person name="Boedeker C."/>
            <person name="Pinto D."/>
            <person name="Vollmers J."/>
            <person name="Rivas-Marin E."/>
            <person name="Kohn T."/>
            <person name="Peeters S.H."/>
            <person name="Heuer A."/>
            <person name="Rast P."/>
            <person name="Oberbeckmann S."/>
            <person name="Bunk B."/>
            <person name="Jeske O."/>
            <person name="Meyerdierks A."/>
            <person name="Storesund J.E."/>
            <person name="Kallscheuer N."/>
            <person name="Luecker S."/>
            <person name="Lage O.M."/>
            <person name="Pohl T."/>
            <person name="Merkel B.J."/>
            <person name="Hornburger P."/>
            <person name="Mueller R.-W."/>
            <person name="Bruemmer F."/>
            <person name="Labrenz M."/>
            <person name="Spormann A.M."/>
            <person name="Op den Camp H."/>
            <person name="Overmann J."/>
            <person name="Amann R."/>
            <person name="Jetten M.S.M."/>
            <person name="Mascher T."/>
            <person name="Medema M.H."/>
            <person name="Devos D.P."/>
            <person name="Kaster A.-K."/>
            <person name="Ovreas L."/>
            <person name="Rohde M."/>
            <person name="Galperin M.Y."/>
            <person name="Jogler C."/>
        </authorList>
    </citation>
    <scope>NUCLEOTIDE SEQUENCE [LARGE SCALE GENOMIC DNA]</scope>
    <source>
        <strain evidence="4 5">UC8</strain>
    </source>
</reference>
<dbReference type="EMBL" id="CP042914">
    <property type="protein sequence ID" value="QEG41211.1"/>
    <property type="molecule type" value="Genomic_DNA"/>
</dbReference>
<dbReference type="InterPro" id="IPR006638">
    <property type="entry name" value="Elp3/MiaA/NifB-like_rSAM"/>
</dbReference>
<dbReference type="SFLD" id="SFLDG01082">
    <property type="entry name" value="B12-binding_domain_containing"/>
    <property type="match status" value="1"/>
</dbReference>
<dbReference type="PANTHER" id="PTHR13932:SF5">
    <property type="entry name" value="RADICAL S-ADENOSYL METHIONINE DOMAIN-CONTAINING PROTEIN 1, MITOCHONDRIAL"/>
    <property type="match status" value="1"/>
</dbReference>
<comment type="similarity">
    <text evidence="1">Belongs to the anaerobic coproporphyrinogen-III oxidase family. HemW subfamily.</text>
</comment>
<dbReference type="SUPFAM" id="SSF102114">
    <property type="entry name" value="Radical SAM enzymes"/>
    <property type="match status" value="1"/>
</dbReference>
<keyword evidence="2" id="KW-0411">Iron-sulfur</keyword>
<dbReference type="GO" id="GO:0046872">
    <property type="term" value="F:metal ion binding"/>
    <property type="evidence" value="ECO:0007669"/>
    <property type="project" value="UniProtKB-UniRule"/>
</dbReference>
<keyword evidence="2" id="KW-0963">Cytoplasm</keyword>
<evidence type="ECO:0000259" key="3">
    <source>
        <dbReference type="PROSITE" id="PS51918"/>
    </source>
</evidence>
<accession>A0A5B9R471</accession>
<dbReference type="SFLD" id="SFLDF00562">
    <property type="entry name" value="HemN-like__clustered_with_heat"/>
    <property type="match status" value="1"/>
</dbReference>
<feature type="domain" description="Radical SAM core" evidence="3">
    <location>
        <begin position="9"/>
        <end position="241"/>
    </location>
</feature>
<organism evidence="4 5">
    <name type="scientific">Roseimaritima ulvae</name>
    <dbReference type="NCBI Taxonomy" id="980254"/>
    <lineage>
        <taxon>Bacteria</taxon>
        <taxon>Pseudomonadati</taxon>
        <taxon>Planctomycetota</taxon>
        <taxon>Planctomycetia</taxon>
        <taxon>Pirellulales</taxon>
        <taxon>Pirellulaceae</taxon>
        <taxon>Roseimaritima</taxon>
    </lineage>
</organism>
<dbReference type="RefSeq" id="WP_068139321.1">
    <property type="nucleotide sequence ID" value="NZ_CP042914.1"/>
</dbReference>